<dbReference type="GeneTree" id="ENSGT00940000162823"/>
<reference evidence="9" key="2">
    <citation type="submission" date="2025-08" db="UniProtKB">
        <authorList>
            <consortium name="Ensembl"/>
        </authorList>
    </citation>
    <scope>IDENTIFICATION</scope>
</reference>
<dbReference type="GO" id="GO:0006508">
    <property type="term" value="P:proteolysis"/>
    <property type="evidence" value="ECO:0007669"/>
    <property type="project" value="UniProtKB-KW"/>
</dbReference>
<evidence type="ECO:0000256" key="6">
    <source>
        <dbReference type="ARBA" id="ARBA00023157"/>
    </source>
</evidence>
<evidence type="ECO:0000256" key="7">
    <source>
        <dbReference type="RuleBase" id="RU363034"/>
    </source>
</evidence>
<evidence type="ECO:0000313" key="9">
    <source>
        <dbReference type="Ensembl" id="ENSCSAVP00000009615.1"/>
    </source>
</evidence>
<dbReference type="PANTHER" id="PTHR22906:SF52">
    <property type="entry name" value="ADHESION G PROTEIN-COUPLED RECEPTOR B1"/>
    <property type="match status" value="1"/>
</dbReference>
<dbReference type="GO" id="GO:0004252">
    <property type="term" value="F:serine-type endopeptidase activity"/>
    <property type="evidence" value="ECO:0007669"/>
    <property type="project" value="InterPro"/>
</dbReference>
<dbReference type="PROSITE" id="PS01187">
    <property type="entry name" value="EGF_CA"/>
    <property type="match status" value="1"/>
</dbReference>
<dbReference type="SUPFAM" id="SSF82895">
    <property type="entry name" value="TSP-1 type 1 repeat"/>
    <property type="match status" value="10"/>
</dbReference>
<dbReference type="SMART" id="SM00020">
    <property type="entry name" value="Tryp_SPc"/>
    <property type="match status" value="1"/>
</dbReference>
<dbReference type="InParanoid" id="H2YWA4"/>
<keyword evidence="2" id="KW-0677">Repeat</keyword>
<dbReference type="Gene3D" id="2.10.25.10">
    <property type="entry name" value="Laminin"/>
    <property type="match status" value="1"/>
</dbReference>
<dbReference type="SUPFAM" id="SSF50494">
    <property type="entry name" value="Trypsin-like serine proteases"/>
    <property type="match status" value="1"/>
</dbReference>
<dbReference type="GO" id="GO:0005509">
    <property type="term" value="F:calcium ion binding"/>
    <property type="evidence" value="ECO:0007669"/>
    <property type="project" value="InterPro"/>
</dbReference>
<dbReference type="InterPro" id="IPR036383">
    <property type="entry name" value="TSP1_rpt_sf"/>
</dbReference>
<evidence type="ECO:0000256" key="4">
    <source>
        <dbReference type="ARBA" id="ARBA00022825"/>
    </source>
</evidence>
<dbReference type="InterPro" id="IPR001254">
    <property type="entry name" value="Trypsin_dom"/>
</dbReference>
<dbReference type="InterPro" id="IPR001314">
    <property type="entry name" value="Peptidase_S1A"/>
</dbReference>
<dbReference type="FunFam" id="2.40.10.10:FF:000003">
    <property type="entry name" value="Transmembrane serine protease 3"/>
    <property type="match status" value="1"/>
</dbReference>
<dbReference type="Pfam" id="PF00090">
    <property type="entry name" value="TSP_1"/>
    <property type="match status" value="11"/>
</dbReference>
<dbReference type="PROSITE" id="PS50240">
    <property type="entry name" value="TRYPSIN_DOM"/>
    <property type="match status" value="1"/>
</dbReference>
<dbReference type="InterPro" id="IPR009003">
    <property type="entry name" value="Peptidase_S1_PA"/>
</dbReference>
<dbReference type="SMART" id="SM00209">
    <property type="entry name" value="TSP1"/>
    <property type="match status" value="11"/>
</dbReference>
<dbReference type="PROSITE" id="PS00134">
    <property type="entry name" value="TRYPSIN_HIS"/>
    <property type="match status" value="1"/>
</dbReference>
<name>H2YWA4_CIOSA</name>
<dbReference type="InterPro" id="IPR018114">
    <property type="entry name" value="TRYPSIN_HIS"/>
</dbReference>
<dbReference type="STRING" id="51511.ENSCSAVP00000009615"/>
<reference evidence="10" key="1">
    <citation type="submission" date="2003-08" db="EMBL/GenBank/DDBJ databases">
        <authorList>
            <person name="Birren B."/>
            <person name="Nusbaum C."/>
            <person name="Abebe A."/>
            <person name="Abouelleil A."/>
            <person name="Adekoya E."/>
            <person name="Ait-zahra M."/>
            <person name="Allen N."/>
            <person name="Allen T."/>
            <person name="An P."/>
            <person name="Anderson M."/>
            <person name="Anderson S."/>
            <person name="Arachchi H."/>
            <person name="Armbruster J."/>
            <person name="Bachantsang P."/>
            <person name="Baldwin J."/>
            <person name="Barry A."/>
            <person name="Bayul T."/>
            <person name="Blitshsteyn B."/>
            <person name="Bloom T."/>
            <person name="Blye J."/>
            <person name="Boguslavskiy L."/>
            <person name="Borowsky M."/>
            <person name="Boukhgalter B."/>
            <person name="Brunache A."/>
            <person name="Butler J."/>
            <person name="Calixte N."/>
            <person name="Calvo S."/>
            <person name="Camarata J."/>
            <person name="Campo K."/>
            <person name="Chang J."/>
            <person name="Cheshatsang Y."/>
            <person name="Citroen M."/>
            <person name="Collymore A."/>
            <person name="Considine T."/>
            <person name="Cook A."/>
            <person name="Cooke P."/>
            <person name="Corum B."/>
            <person name="Cuomo C."/>
            <person name="David R."/>
            <person name="Dawoe T."/>
            <person name="Degray S."/>
            <person name="Dodge S."/>
            <person name="Dooley K."/>
            <person name="Dorje P."/>
            <person name="Dorjee K."/>
            <person name="Dorris L."/>
            <person name="Duffey N."/>
            <person name="Dupes A."/>
            <person name="Elkins T."/>
            <person name="Engels R."/>
            <person name="Erickson J."/>
            <person name="Farina A."/>
            <person name="Faro S."/>
            <person name="Ferreira P."/>
            <person name="Fischer H."/>
            <person name="Fitzgerald M."/>
            <person name="Foley K."/>
            <person name="Gage D."/>
            <person name="Galagan J."/>
            <person name="Gearin G."/>
            <person name="Gnerre S."/>
            <person name="Gnirke A."/>
            <person name="Goyette A."/>
            <person name="Graham J."/>
            <person name="Grandbois E."/>
            <person name="Gyaltsen K."/>
            <person name="Hafez N."/>
            <person name="Hagopian D."/>
            <person name="Hagos B."/>
            <person name="Hall J."/>
            <person name="Hatcher B."/>
            <person name="Heller A."/>
            <person name="Higgins H."/>
            <person name="Honan T."/>
            <person name="Horn A."/>
            <person name="Houde N."/>
            <person name="Hughes L."/>
            <person name="Hulme W."/>
            <person name="Husby E."/>
            <person name="Iliev I."/>
            <person name="Jaffe D."/>
            <person name="Jones C."/>
            <person name="Kamal M."/>
            <person name="Kamat A."/>
            <person name="Kamvysselis M."/>
            <person name="Karlsson E."/>
            <person name="Kells C."/>
            <person name="Kieu A."/>
            <person name="Kisner P."/>
            <person name="Kodira C."/>
            <person name="Kulbokas E."/>
            <person name="Labutti K."/>
            <person name="Lama D."/>
            <person name="Landers T."/>
            <person name="Leger J."/>
            <person name="Levine S."/>
            <person name="Lewis D."/>
            <person name="Lewis T."/>
            <person name="Lindblad-toh K."/>
            <person name="Liu X."/>
            <person name="Lokyitsang T."/>
            <person name="Lokyitsang Y."/>
            <person name="Lucien O."/>
            <person name="Lui A."/>
            <person name="Ma L.J."/>
            <person name="Mabbitt R."/>
            <person name="Macdonald J."/>
            <person name="Maclean C."/>
            <person name="Major J."/>
            <person name="Manning J."/>
            <person name="Marabella R."/>
            <person name="Maru K."/>
            <person name="Matthews C."/>
            <person name="Mauceli E."/>
            <person name="Mccarthy M."/>
            <person name="Mcdonough S."/>
            <person name="Mcghee T."/>
            <person name="Meldrim J."/>
            <person name="Meneus L."/>
            <person name="Mesirov J."/>
            <person name="Mihalev A."/>
            <person name="Mihova T."/>
            <person name="Mikkelsen T."/>
            <person name="Mlenga V."/>
            <person name="Moru K."/>
            <person name="Mozes J."/>
            <person name="Mulrain L."/>
            <person name="Munson G."/>
            <person name="Naylor J."/>
            <person name="Newes C."/>
            <person name="Nguyen C."/>
            <person name="Nguyen N."/>
            <person name="Nguyen T."/>
            <person name="Nicol R."/>
            <person name="Nielsen C."/>
            <person name="Nizzari M."/>
            <person name="Norbu C."/>
            <person name="Norbu N."/>
            <person name="O'donnell P."/>
            <person name="Okoawo O."/>
            <person name="O'leary S."/>
            <person name="Omotosho B."/>
            <person name="O'neill K."/>
            <person name="Osman S."/>
            <person name="Parker S."/>
            <person name="Perrin D."/>
            <person name="Phunkhang P."/>
            <person name="Piqani B."/>
            <person name="Purcell S."/>
            <person name="Rachupka T."/>
            <person name="Ramasamy U."/>
            <person name="Rameau R."/>
            <person name="Ray V."/>
            <person name="Raymond C."/>
            <person name="Retta R."/>
            <person name="Richardson S."/>
            <person name="Rise C."/>
            <person name="Rodriguez J."/>
            <person name="Rogers J."/>
            <person name="Rogov P."/>
            <person name="Rutman M."/>
            <person name="Schupbach R."/>
            <person name="Seaman C."/>
            <person name="Settipalli S."/>
            <person name="Sharpe T."/>
            <person name="Sheridan J."/>
            <person name="Sherpa N."/>
            <person name="Shi J."/>
            <person name="Smirnov S."/>
            <person name="Smith C."/>
            <person name="Sougnez C."/>
            <person name="Spencer B."/>
            <person name="Stalker J."/>
            <person name="Stange-thomann N."/>
            <person name="Stavropoulos S."/>
            <person name="Stetson K."/>
            <person name="Stone C."/>
            <person name="Stone S."/>
            <person name="Stubbs M."/>
            <person name="Talamas J."/>
            <person name="Tchuinga P."/>
            <person name="Tenzing P."/>
            <person name="Tesfaye S."/>
            <person name="Theodore J."/>
            <person name="Thoulutsang Y."/>
            <person name="Topham K."/>
            <person name="Towey S."/>
            <person name="Tsamla T."/>
            <person name="Tsomo N."/>
            <person name="Vallee D."/>
            <person name="Vassiliev H."/>
            <person name="Venkataraman V."/>
            <person name="Vinson J."/>
            <person name="Vo A."/>
            <person name="Wade C."/>
            <person name="Wang S."/>
            <person name="Wangchuk T."/>
            <person name="Wangdi T."/>
            <person name="Whittaker C."/>
            <person name="Wilkinson J."/>
            <person name="Wu Y."/>
            <person name="Wyman D."/>
            <person name="Yadav S."/>
            <person name="Yang S."/>
            <person name="Yang X."/>
            <person name="Yeager S."/>
            <person name="Yee E."/>
            <person name="Young G."/>
            <person name="Zainoun J."/>
            <person name="Zembeck L."/>
            <person name="Zimmer A."/>
            <person name="Zody M."/>
            <person name="Lander E."/>
        </authorList>
    </citation>
    <scope>NUCLEOTIDE SEQUENCE [LARGE SCALE GENOMIC DNA]</scope>
</reference>
<evidence type="ECO:0000259" key="8">
    <source>
        <dbReference type="PROSITE" id="PS50240"/>
    </source>
</evidence>
<evidence type="ECO:0000256" key="1">
    <source>
        <dbReference type="ARBA" id="ARBA00022670"/>
    </source>
</evidence>
<dbReference type="PANTHER" id="PTHR22906">
    <property type="entry name" value="PROPERDIN"/>
    <property type="match status" value="1"/>
</dbReference>
<dbReference type="PROSITE" id="PS00135">
    <property type="entry name" value="TRYPSIN_SER"/>
    <property type="match status" value="1"/>
</dbReference>
<evidence type="ECO:0000313" key="10">
    <source>
        <dbReference type="Proteomes" id="UP000007875"/>
    </source>
</evidence>
<reference evidence="9" key="3">
    <citation type="submission" date="2025-09" db="UniProtKB">
        <authorList>
            <consortium name="Ensembl"/>
        </authorList>
    </citation>
    <scope>IDENTIFICATION</scope>
</reference>
<keyword evidence="3 7" id="KW-0378">Hydrolase</keyword>
<dbReference type="eggNOG" id="KOG3627">
    <property type="taxonomic scope" value="Eukaryota"/>
</dbReference>
<dbReference type="InterPro" id="IPR000884">
    <property type="entry name" value="TSP1_rpt"/>
</dbReference>
<keyword evidence="1 7" id="KW-0645">Protease</keyword>
<dbReference type="InterPro" id="IPR043504">
    <property type="entry name" value="Peptidase_S1_PA_chymotrypsin"/>
</dbReference>
<dbReference type="Proteomes" id="UP000007875">
    <property type="component" value="Unassembled WGS sequence"/>
</dbReference>
<evidence type="ECO:0000256" key="2">
    <source>
        <dbReference type="ARBA" id="ARBA00022737"/>
    </source>
</evidence>
<dbReference type="HOGENOM" id="CLU_282382_0_0_1"/>
<sequence length="1054" mass="108802">SVGCGDCYSWCSSTTCSFSATARNVWCRKSCGTCTPDNAVCRSNGCSQSCDTSRTPVRCTCFNGYELQSDGRNPVLYADINECERNSNLCTSTSTPQCKNTPGSYLCTSCGADSNSILGYYNRTDCCKVDTAATCGTSASTGARVVGGSMATVANWPWTAYVAVGSSTCTGALIKPNVVLTAAHCRTFQVLPSVENMKVHLGVHNISDTTNIHKQSIFVRNYVYHPQFDPFRLTNDVAILFLSQPADVSGTFVKTICLPNSEAPAVGEKCWVTGFGSLSEGGALTTTLQEVGLPIVSQQACVGAYQTHSKPVNWNSMFCAGYSEGGRDACQGDSGGPLVCQRCNSCNWYLAGLVSYGRGCARAGFYGVYTRLTYFEQWVSQQTQLTYSPRTCVRPSWSALGGAWTQTCPTCGSGTRTKTRTCSNGSPGDPGCDGSATMTGNCPDNPCSTESWGEFQAWTTCSENCGTGSQTRTRSCVGGSIGSTGCPTGGESETQSCNVHNCPVWNDWSVWGACSESCAGGTKEATRTCNTFGQAGATCSGSATKSEACNTTPSGPSWADFGQWSTCTRSCDGGTRTRSRQCNNGAIGSTGCPSGGQSETDPCNTFGCPVWNSWGDWSACSSVCSGGTRTSTRTCNTFGQAGATCTGSATKSEQCNTTPCPTWNAWVWTSCSVTCGGGTRSGTRTCNKHGGTADCQGSTTATEICGVEQCGSWSSWTNQETCSADCGGGTQQQTRTCNGGTAGSGGCPGLTTQSISCNLQACPLGTWSGWSNVGTCSANCGVGTQQQTRTCNGGTAGSGGCPGLATQSISCNLQACPLGTWSGWSNVGTCSANCGVGTQQQTRTCTGGTAGTGGCPGLATQSISCNIQACPLGTWSGWSNVGTCSANCGVGTQQQTRTCNGGTAGTGGCPGLATQSISCNIQACPLGTWSGWSNVGTCSANCGVGTQQQTRTCTGGTAGCPGSTMQSIACTGGNCQPPTRCHLSTNAVGDYTCTQYAAFGYCVSYAVYMQANCAKACCLADPSDLYGAIACQANRHQCSNATVKLLCARTCNPY</sequence>
<dbReference type="CDD" id="cd00190">
    <property type="entry name" value="Tryp_SPc"/>
    <property type="match status" value="1"/>
</dbReference>
<accession>H2YWA4</accession>
<keyword evidence="4 7" id="KW-0720">Serine protease</keyword>
<protein>
    <recommendedName>
        <fullName evidence="8">Peptidase S1 domain-containing protein</fullName>
    </recommendedName>
</protein>
<dbReference type="Gene3D" id="2.40.10.10">
    <property type="entry name" value="Trypsin-like serine proteases"/>
    <property type="match status" value="1"/>
</dbReference>
<proteinExistence type="predicted"/>
<evidence type="ECO:0000256" key="3">
    <source>
        <dbReference type="ARBA" id="ARBA00022801"/>
    </source>
</evidence>
<dbReference type="InterPro" id="IPR052065">
    <property type="entry name" value="Compl_asym_regulator"/>
</dbReference>
<keyword evidence="10" id="KW-1185">Reference proteome</keyword>
<feature type="domain" description="Peptidase S1" evidence="8">
    <location>
        <begin position="145"/>
        <end position="384"/>
    </location>
</feature>
<dbReference type="InterPro" id="IPR018097">
    <property type="entry name" value="EGF_Ca-bd_CS"/>
</dbReference>
<dbReference type="PRINTS" id="PR00722">
    <property type="entry name" value="CHYMOTRYPSIN"/>
</dbReference>
<dbReference type="Gene3D" id="2.20.100.10">
    <property type="entry name" value="Thrombospondin type-1 (TSP1) repeat"/>
    <property type="match status" value="10"/>
</dbReference>
<dbReference type="AlphaFoldDB" id="H2YWA4"/>
<dbReference type="Pfam" id="PF00089">
    <property type="entry name" value="Trypsin"/>
    <property type="match status" value="1"/>
</dbReference>
<organism evidence="9 10">
    <name type="scientific">Ciona savignyi</name>
    <name type="common">Pacific transparent sea squirt</name>
    <dbReference type="NCBI Taxonomy" id="51511"/>
    <lineage>
        <taxon>Eukaryota</taxon>
        <taxon>Metazoa</taxon>
        <taxon>Chordata</taxon>
        <taxon>Tunicata</taxon>
        <taxon>Ascidiacea</taxon>
        <taxon>Phlebobranchia</taxon>
        <taxon>Cionidae</taxon>
        <taxon>Ciona</taxon>
    </lineage>
</organism>
<dbReference type="PROSITE" id="PS50092">
    <property type="entry name" value="TSP1"/>
    <property type="match status" value="11"/>
</dbReference>
<dbReference type="InterPro" id="IPR033116">
    <property type="entry name" value="TRYPSIN_SER"/>
</dbReference>
<dbReference type="eggNOG" id="KOG4475">
    <property type="taxonomic scope" value="Eukaryota"/>
</dbReference>
<dbReference type="MEROPS" id="S01.308"/>
<dbReference type="Ensembl" id="ENSCSAVT00000009733.1">
    <property type="protein sequence ID" value="ENSCSAVP00000009615.1"/>
    <property type="gene ID" value="ENSCSAVG00000005643.1"/>
</dbReference>
<keyword evidence="6" id="KW-1015">Disulfide bond</keyword>
<evidence type="ECO:0000256" key="5">
    <source>
        <dbReference type="ARBA" id="ARBA00022837"/>
    </source>
</evidence>
<keyword evidence="5" id="KW-0106">Calcium</keyword>